<dbReference type="GO" id="GO:0003677">
    <property type="term" value="F:DNA binding"/>
    <property type="evidence" value="ECO:0007669"/>
    <property type="project" value="UniProtKB-KW"/>
</dbReference>
<gene>
    <name evidence="9" type="ORF">H072_9722</name>
</gene>
<evidence type="ECO:0000313" key="10">
    <source>
        <dbReference type="Proteomes" id="UP000015100"/>
    </source>
</evidence>
<feature type="compositionally biased region" description="Low complexity" evidence="7">
    <location>
        <begin position="65"/>
        <end position="83"/>
    </location>
</feature>
<feature type="domain" description="Zn(2)-C6 fungal-type" evidence="8">
    <location>
        <begin position="198"/>
        <end position="226"/>
    </location>
</feature>
<feature type="compositionally biased region" description="Polar residues" evidence="7">
    <location>
        <begin position="305"/>
        <end position="320"/>
    </location>
</feature>
<feature type="region of interest" description="Disordered" evidence="7">
    <location>
        <begin position="233"/>
        <end position="278"/>
    </location>
</feature>
<keyword evidence="6" id="KW-0539">Nucleus</keyword>
<dbReference type="STRING" id="1284197.S8A1W9"/>
<name>S8A1W9_DACHA</name>
<dbReference type="InterPro" id="IPR001138">
    <property type="entry name" value="Zn2Cys6_DnaBD"/>
</dbReference>
<protein>
    <recommendedName>
        <fullName evidence="8">Zn(2)-C6 fungal-type domain-containing protein</fullName>
    </recommendedName>
</protein>
<feature type="compositionally biased region" description="Low complexity" evidence="7">
    <location>
        <begin position="42"/>
        <end position="51"/>
    </location>
</feature>
<feature type="compositionally biased region" description="Polar residues" evidence="7">
    <location>
        <begin position="92"/>
        <end position="110"/>
    </location>
</feature>
<dbReference type="Gene3D" id="4.10.240.10">
    <property type="entry name" value="Zn(2)-C6 fungal-type DNA-binding domain"/>
    <property type="match status" value="1"/>
</dbReference>
<dbReference type="HOGENOM" id="CLU_016696_2_0_1"/>
<feature type="region of interest" description="Disordered" evidence="7">
    <location>
        <begin position="340"/>
        <end position="402"/>
    </location>
</feature>
<comment type="caution">
    <text evidence="9">The sequence shown here is derived from an EMBL/GenBank/DDBJ whole genome shotgun (WGS) entry which is preliminary data.</text>
</comment>
<evidence type="ECO:0000256" key="3">
    <source>
        <dbReference type="ARBA" id="ARBA00023015"/>
    </source>
</evidence>
<evidence type="ECO:0000256" key="1">
    <source>
        <dbReference type="ARBA" id="ARBA00022723"/>
    </source>
</evidence>
<dbReference type="Pfam" id="PF00172">
    <property type="entry name" value="Zn_clus"/>
    <property type="match status" value="1"/>
</dbReference>
<keyword evidence="3" id="KW-0805">Transcription regulation</keyword>
<feature type="compositionally biased region" description="Polar residues" evidence="7">
    <location>
        <begin position="374"/>
        <end position="394"/>
    </location>
</feature>
<organism evidence="9 10">
    <name type="scientific">Dactylellina haptotyla (strain CBS 200.50)</name>
    <name type="common">Nematode-trapping fungus</name>
    <name type="synonym">Monacrosporium haptotylum</name>
    <dbReference type="NCBI Taxonomy" id="1284197"/>
    <lineage>
        <taxon>Eukaryota</taxon>
        <taxon>Fungi</taxon>
        <taxon>Dikarya</taxon>
        <taxon>Ascomycota</taxon>
        <taxon>Pezizomycotina</taxon>
        <taxon>Orbiliomycetes</taxon>
        <taxon>Orbiliales</taxon>
        <taxon>Orbiliaceae</taxon>
        <taxon>Dactylellina</taxon>
    </lineage>
</organism>
<dbReference type="CDD" id="cd00067">
    <property type="entry name" value="GAL4"/>
    <property type="match status" value="1"/>
</dbReference>
<reference evidence="10" key="2">
    <citation type="submission" date="2013-04" db="EMBL/GenBank/DDBJ databases">
        <title>Genomic mechanisms accounting for the adaptation to parasitism in nematode-trapping fungi.</title>
        <authorList>
            <person name="Ahren D.G."/>
        </authorList>
    </citation>
    <scope>NUCLEOTIDE SEQUENCE [LARGE SCALE GENOMIC DNA]</scope>
    <source>
        <strain evidence="10">CBS 200.50</strain>
    </source>
</reference>
<evidence type="ECO:0000313" key="9">
    <source>
        <dbReference type="EMBL" id="EPS36704.1"/>
    </source>
</evidence>
<accession>S8A1W9</accession>
<keyword evidence="4" id="KW-0238">DNA-binding</keyword>
<keyword evidence="5" id="KW-0804">Transcription</keyword>
<evidence type="ECO:0000256" key="5">
    <source>
        <dbReference type="ARBA" id="ARBA00023163"/>
    </source>
</evidence>
<evidence type="ECO:0000256" key="4">
    <source>
        <dbReference type="ARBA" id="ARBA00023125"/>
    </source>
</evidence>
<feature type="region of interest" description="Disordered" evidence="7">
    <location>
        <begin position="1"/>
        <end position="139"/>
    </location>
</feature>
<dbReference type="AlphaFoldDB" id="S8A1W9"/>
<dbReference type="OMA" id="CVFRRIC"/>
<feature type="region of interest" description="Disordered" evidence="7">
    <location>
        <begin position="305"/>
        <end position="324"/>
    </location>
</feature>
<dbReference type="PANTHER" id="PTHR36206:SF13">
    <property type="entry name" value="TRANSCRIPTIONAL REGULATORY PROTEIN MOC3"/>
    <property type="match status" value="1"/>
</dbReference>
<keyword evidence="1" id="KW-0479">Metal-binding</keyword>
<dbReference type="PROSITE" id="PS00463">
    <property type="entry name" value="ZN2_CY6_FUNGAL_1"/>
    <property type="match status" value="1"/>
</dbReference>
<evidence type="ECO:0000256" key="2">
    <source>
        <dbReference type="ARBA" id="ARBA00022833"/>
    </source>
</evidence>
<evidence type="ECO:0000256" key="7">
    <source>
        <dbReference type="SAM" id="MobiDB-lite"/>
    </source>
</evidence>
<feature type="compositionally biased region" description="Polar residues" evidence="7">
    <location>
        <begin position="1"/>
        <end position="32"/>
    </location>
</feature>
<dbReference type="PROSITE" id="PS50048">
    <property type="entry name" value="ZN2_CY6_FUNGAL_2"/>
    <property type="match status" value="1"/>
</dbReference>
<dbReference type="Proteomes" id="UP000015100">
    <property type="component" value="Unassembled WGS sequence"/>
</dbReference>
<feature type="compositionally biased region" description="Pro residues" evidence="7">
    <location>
        <begin position="238"/>
        <end position="254"/>
    </location>
</feature>
<dbReference type="GO" id="GO:0000981">
    <property type="term" value="F:DNA-binding transcription factor activity, RNA polymerase II-specific"/>
    <property type="evidence" value="ECO:0007669"/>
    <property type="project" value="InterPro"/>
</dbReference>
<evidence type="ECO:0000259" key="8">
    <source>
        <dbReference type="PROSITE" id="PS50048"/>
    </source>
</evidence>
<dbReference type="EMBL" id="AQGS01000824">
    <property type="protein sequence ID" value="EPS36704.1"/>
    <property type="molecule type" value="Genomic_DNA"/>
</dbReference>
<evidence type="ECO:0000256" key="6">
    <source>
        <dbReference type="ARBA" id="ARBA00023242"/>
    </source>
</evidence>
<sequence>MIMVEYNSTHPDSRPTSVHGSSRYQPHISSPHLQHLEHRPSPHSTPSPTFSYAQPPLQNRQNITSYPSPGSYPSPSMSSYSSYPPQPGSARDSPTYSSATLPGVGSSSFSLPPIRLAPPPTSSPVPQPLQVGSPLPAPSPSLPGMQGYYPMAGGPPHLGNSPHQPNMRYPLPSVMQPSERIMSGGRHKKEIKRRTKTGCLTCRKRRIKCDEAHPTCKNCAKSKRECLGYDPIFKQAPQGPPPIQPAPSNTPPSLAPANYGHPHSPGASLPMPHSHPHQMQMSMAMPPIPPMQHHHMPTSVPMGYMTSSHTLSTNGSSPRSQYEYDPYSAIDPALESATLPPPSLSPRIGERMLTDSNGFRGDLKRTYDRGSPFPSVSDTPRTSGTPIPRSSTPGASGYPNFRDDLSTGNPAKRIKIDDLIVGAAPPPPTPPPSENAYIPGNEGVKSLYSSKYAPALDQLFETGWFSDECISIMSLNTDLVNFLGLVFDRLNSGDAPSDSDAGMDHLPPGKAALILYTVMDLLYGLGRKSDSAIGPQSSRTENISETLDRVRIIETLVMNKRLEEDDDSSSFSLADLNPEEESPNVRSARFWGAIKMFLKLSDVGSPIARDILEACKPYLERSLDNRDIIYSIALIRHLQAALKDDRNDTYPDPEEKRKKSTNLDDTKSFIEGMARTPSGETTCVFRRICSRALALFQRKDANQIKSALV</sequence>
<feature type="compositionally biased region" description="Pro residues" evidence="7">
    <location>
        <begin position="115"/>
        <end position="127"/>
    </location>
</feature>
<keyword evidence="10" id="KW-1185">Reference proteome</keyword>
<feature type="region of interest" description="Disordered" evidence="7">
    <location>
        <begin position="645"/>
        <end position="665"/>
    </location>
</feature>
<dbReference type="SMART" id="SM00066">
    <property type="entry name" value="GAL4"/>
    <property type="match status" value="1"/>
</dbReference>
<keyword evidence="2" id="KW-0862">Zinc</keyword>
<proteinExistence type="predicted"/>
<reference evidence="9 10" key="1">
    <citation type="journal article" date="2013" name="PLoS Genet.">
        <title>Genomic mechanisms accounting for the adaptation to parasitism in nematode-trapping fungi.</title>
        <authorList>
            <person name="Meerupati T."/>
            <person name="Andersson K.M."/>
            <person name="Friman E."/>
            <person name="Kumar D."/>
            <person name="Tunlid A."/>
            <person name="Ahren D."/>
        </authorList>
    </citation>
    <scope>NUCLEOTIDE SEQUENCE [LARGE SCALE GENOMIC DNA]</scope>
    <source>
        <strain evidence="9 10">CBS 200.50</strain>
    </source>
</reference>
<dbReference type="InterPro" id="IPR052360">
    <property type="entry name" value="Transcr_Regulatory_Proteins"/>
</dbReference>
<dbReference type="OrthoDB" id="5375558at2759"/>
<dbReference type="SUPFAM" id="SSF57701">
    <property type="entry name" value="Zn2/Cys6 DNA-binding domain"/>
    <property type="match status" value="1"/>
</dbReference>
<dbReference type="InterPro" id="IPR036864">
    <property type="entry name" value="Zn2-C6_fun-type_DNA-bd_sf"/>
</dbReference>
<dbReference type="eggNOG" id="ENOG502RXSX">
    <property type="taxonomic scope" value="Eukaryota"/>
</dbReference>
<dbReference type="PANTHER" id="PTHR36206">
    <property type="entry name" value="ASPERCRYPTIN BIOSYNTHESIS CLUSTER-SPECIFIC TRANSCRIPTION REGULATOR ATNN-RELATED"/>
    <property type="match status" value="1"/>
</dbReference>
<dbReference type="GO" id="GO:0008270">
    <property type="term" value="F:zinc ion binding"/>
    <property type="evidence" value="ECO:0007669"/>
    <property type="project" value="InterPro"/>
</dbReference>